<sequence length="195" mass="21587">MYRRLMSDSFQGTIFASHHVFYLRETHLAGLSGIQPDRSNGLIGAHSGVCFVFTGIHTGEVSVAVAVLEHASPASIDDWEEVVEVSMLAPHGRVRVTSLFTETEAERLYPFLTQHGPGHYRVRVHARGRDAVDSFVTDSTAWERGEPPEDAPPPEEYLIMIWPGSQAPTEIHKQTDAYGARQRQHAARQGSPDTA</sequence>
<name>A0ABN3QZK0_9ACTN</name>
<dbReference type="EMBL" id="BAAATD010000027">
    <property type="protein sequence ID" value="GAA2638966.1"/>
    <property type="molecule type" value="Genomic_DNA"/>
</dbReference>
<feature type="region of interest" description="Disordered" evidence="1">
    <location>
        <begin position="175"/>
        <end position="195"/>
    </location>
</feature>
<evidence type="ECO:0000313" key="3">
    <source>
        <dbReference type="Proteomes" id="UP001501509"/>
    </source>
</evidence>
<protein>
    <submittedName>
        <fullName evidence="2">Uncharacterized protein</fullName>
    </submittedName>
</protein>
<accession>A0ABN3QZK0</accession>
<proteinExistence type="predicted"/>
<evidence type="ECO:0000313" key="2">
    <source>
        <dbReference type="EMBL" id="GAA2638966.1"/>
    </source>
</evidence>
<gene>
    <name evidence="2" type="ORF">GCM10010411_93870</name>
</gene>
<keyword evidence="3" id="KW-1185">Reference proteome</keyword>
<reference evidence="2 3" key="1">
    <citation type="journal article" date="2019" name="Int. J. Syst. Evol. Microbiol.">
        <title>The Global Catalogue of Microorganisms (GCM) 10K type strain sequencing project: providing services to taxonomists for standard genome sequencing and annotation.</title>
        <authorList>
            <consortium name="The Broad Institute Genomics Platform"/>
            <consortium name="The Broad Institute Genome Sequencing Center for Infectious Disease"/>
            <person name="Wu L."/>
            <person name="Ma J."/>
        </authorList>
    </citation>
    <scope>NUCLEOTIDE SEQUENCE [LARGE SCALE GENOMIC DNA]</scope>
    <source>
        <strain evidence="2 3">JCM 6833</strain>
    </source>
</reference>
<dbReference type="Proteomes" id="UP001501509">
    <property type="component" value="Unassembled WGS sequence"/>
</dbReference>
<evidence type="ECO:0000256" key="1">
    <source>
        <dbReference type="SAM" id="MobiDB-lite"/>
    </source>
</evidence>
<organism evidence="2 3">
    <name type="scientific">Actinomadura fulvescens</name>
    <dbReference type="NCBI Taxonomy" id="46160"/>
    <lineage>
        <taxon>Bacteria</taxon>
        <taxon>Bacillati</taxon>
        <taxon>Actinomycetota</taxon>
        <taxon>Actinomycetes</taxon>
        <taxon>Streptosporangiales</taxon>
        <taxon>Thermomonosporaceae</taxon>
        <taxon>Actinomadura</taxon>
    </lineage>
</organism>
<comment type="caution">
    <text evidence="2">The sequence shown here is derived from an EMBL/GenBank/DDBJ whole genome shotgun (WGS) entry which is preliminary data.</text>
</comment>